<sequence length="92" mass="10733">MLITPLHLPMHLAHSGIYSSFAHTVAGPRWTYTNFPFKNSTIESTYFYRISFYQMNLYHIVHLFHVKVIYLFLPGQEGKSISYLTFSVGDIE</sequence>
<keyword evidence="2" id="KW-1185">Reference proteome</keyword>
<dbReference type="Proteomes" id="UP000624041">
    <property type="component" value="Unassembled WGS sequence"/>
</dbReference>
<dbReference type="EMBL" id="BMOS01000086">
    <property type="protein sequence ID" value="GGN67722.1"/>
    <property type="molecule type" value="Genomic_DNA"/>
</dbReference>
<reference evidence="1" key="1">
    <citation type="journal article" date="2014" name="Int. J. Syst. Evol. Microbiol.">
        <title>Complete genome sequence of Corynebacterium casei LMG S-19264T (=DSM 44701T), isolated from a smear-ripened cheese.</title>
        <authorList>
            <consortium name="US DOE Joint Genome Institute (JGI-PGF)"/>
            <person name="Walter F."/>
            <person name="Albersmeier A."/>
            <person name="Kalinowski J."/>
            <person name="Ruckert C."/>
        </authorList>
    </citation>
    <scope>NUCLEOTIDE SEQUENCE</scope>
    <source>
        <strain evidence="1">JCM 17251</strain>
    </source>
</reference>
<evidence type="ECO:0000313" key="2">
    <source>
        <dbReference type="Proteomes" id="UP000624041"/>
    </source>
</evidence>
<gene>
    <name evidence="1" type="ORF">GCM10007971_38780</name>
</gene>
<dbReference type="AlphaFoldDB" id="A0A917Y5P7"/>
<reference evidence="1" key="2">
    <citation type="submission" date="2020-09" db="EMBL/GenBank/DDBJ databases">
        <authorList>
            <person name="Sun Q."/>
            <person name="Ohkuma M."/>
        </authorList>
    </citation>
    <scope>NUCLEOTIDE SEQUENCE</scope>
    <source>
        <strain evidence="1">JCM 17251</strain>
    </source>
</reference>
<evidence type="ECO:0000313" key="1">
    <source>
        <dbReference type="EMBL" id="GGN67722.1"/>
    </source>
</evidence>
<protein>
    <submittedName>
        <fullName evidence="1">Uncharacterized protein</fullName>
    </submittedName>
</protein>
<proteinExistence type="predicted"/>
<accession>A0A917Y5P7</accession>
<organism evidence="1 2">
    <name type="scientific">Oceanobacillus indicireducens</name>
    <dbReference type="NCBI Taxonomy" id="1004261"/>
    <lineage>
        <taxon>Bacteria</taxon>
        <taxon>Bacillati</taxon>
        <taxon>Bacillota</taxon>
        <taxon>Bacilli</taxon>
        <taxon>Bacillales</taxon>
        <taxon>Bacillaceae</taxon>
        <taxon>Oceanobacillus</taxon>
    </lineage>
</organism>
<comment type="caution">
    <text evidence="1">The sequence shown here is derived from an EMBL/GenBank/DDBJ whole genome shotgun (WGS) entry which is preliminary data.</text>
</comment>
<name>A0A917Y5P7_9BACI</name>